<keyword evidence="1" id="KW-0812">Transmembrane</keyword>
<comment type="caution">
    <text evidence="2">The sequence shown here is derived from an EMBL/GenBank/DDBJ whole genome shotgun (WGS) entry which is preliminary data.</text>
</comment>
<name>A0AA38YWG1_VITRO</name>
<dbReference type="EMBL" id="JARBHA010000017">
    <property type="protein sequence ID" value="KAJ9677971.1"/>
    <property type="molecule type" value="Genomic_DNA"/>
</dbReference>
<organism evidence="2 3">
    <name type="scientific">Vitis rotundifolia</name>
    <name type="common">Muscadine grape</name>
    <dbReference type="NCBI Taxonomy" id="103349"/>
    <lineage>
        <taxon>Eukaryota</taxon>
        <taxon>Viridiplantae</taxon>
        <taxon>Streptophyta</taxon>
        <taxon>Embryophyta</taxon>
        <taxon>Tracheophyta</taxon>
        <taxon>Spermatophyta</taxon>
        <taxon>Magnoliopsida</taxon>
        <taxon>eudicotyledons</taxon>
        <taxon>Gunneridae</taxon>
        <taxon>Pentapetalae</taxon>
        <taxon>rosids</taxon>
        <taxon>Vitales</taxon>
        <taxon>Vitaceae</taxon>
        <taxon>Viteae</taxon>
        <taxon>Vitis</taxon>
    </lineage>
</organism>
<accession>A0AA38YWG1</accession>
<keyword evidence="1" id="KW-0472">Membrane</keyword>
<protein>
    <submittedName>
        <fullName evidence="2">Uncharacterized protein</fullName>
    </submittedName>
</protein>
<evidence type="ECO:0000313" key="3">
    <source>
        <dbReference type="Proteomes" id="UP001168098"/>
    </source>
</evidence>
<reference evidence="2 3" key="1">
    <citation type="journal article" date="2023" name="BMC Biotechnol.">
        <title>Vitis rotundifolia cv Carlos genome sequencing.</title>
        <authorList>
            <person name="Huff M."/>
            <person name="Hulse-Kemp A."/>
            <person name="Scheffler B."/>
            <person name="Youngblood R."/>
            <person name="Simpson S."/>
            <person name="Babiker E."/>
            <person name="Staton M."/>
        </authorList>
    </citation>
    <scope>NUCLEOTIDE SEQUENCE [LARGE SCALE GENOMIC DNA]</scope>
    <source>
        <tissue evidence="2">Leaf</tissue>
    </source>
</reference>
<sequence>MELLHPPEDCNVSSSLPFTLQIFIHFHWVRIRVVYYSGMISASTVGMVGMDITMAIILKVVLYMEMLVGLVN</sequence>
<evidence type="ECO:0000256" key="1">
    <source>
        <dbReference type="SAM" id="Phobius"/>
    </source>
</evidence>
<keyword evidence="3" id="KW-1185">Reference proteome</keyword>
<evidence type="ECO:0000313" key="2">
    <source>
        <dbReference type="EMBL" id="KAJ9677971.1"/>
    </source>
</evidence>
<feature type="transmembrane region" description="Helical" evidence="1">
    <location>
        <begin position="33"/>
        <end position="58"/>
    </location>
</feature>
<gene>
    <name evidence="2" type="ORF">PVL29_022758</name>
</gene>
<dbReference type="AlphaFoldDB" id="A0AA38YWG1"/>
<dbReference type="Proteomes" id="UP001168098">
    <property type="component" value="Unassembled WGS sequence"/>
</dbReference>
<proteinExistence type="predicted"/>
<keyword evidence="1" id="KW-1133">Transmembrane helix</keyword>